<dbReference type="EMBL" id="CAJNOR010010642">
    <property type="protein sequence ID" value="CAF1655545.1"/>
    <property type="molecule type" value="Genomic_DNA"/>
</dbReference>
<keyword evidence="3" id="KW-1185">Reference proteome</keyword>
<accession>A0A816ENY4</accession>
<dbReference type="AlphaFoldDB" id="A0A816ENY4"/>
<comment type="caution">
    <text evidence="2">The sequence shown here is derived from an EMBL/GenBank/DDBJ whole genome shotgun (WGS) entry which is preliminary data.</text>
</comment>
<dbReference type="InterPro" id="IPR032675">
    <property type="entry name" value="LRR_dom_sf"/>
</dbReference>
<evidence type="ECO:0000313" key="2">
    <source>
        <dbReference type="EMBL" id="CAF1655545.1"/>
    </source>
</evidence>
<proteinExistence type="predicted"/>
<dbReference type="SUPFAM" id="SSF52047">
    <property type="entry name" value="RNI-like"/>
    <property type="match status" value="1"/>
</dbReference>
<dbReference type="Proteomes" id="UP000663828">
    <property type="component" value="Unassembled WGS sequence"/>
</dbReference>
<reference evidence="2" key="1">
    <citation type="submission" date="2021-02" db="EMBL/GenBank/DDBJ databases">
        <authorList>
            <person name="Nowell W R."/>
        </authorList>
    </citation>
    <scope>NUCLEOTIDE SEQUENCE</scope>
</reference>
<evidence type="ECO:0000259" key="1">
    <source>
        <dbReference type="PROSITE" id="PS50181"/>
    </source>
</evidence>
<protein>
    <recommendedName>
        <fullName evidence="1">F-box domain-containing protein</fullName>
    </recommendedName>
</protein>
<sequence>MTSDFTKPICRFEHLSNEVIYEIFDYLDFNDIHQSFVKLNKRFHDLVNSLAYPVRIDVPFMSKSTFQRYIGFLISYQNRITFFRSSSPLIDDLLSSTLTKMTQLRTLILENIRSKHLQDILVDLPSLRSLVIKTIDPISSTGDLFRQIFHLPALKYCHTTFPDNWPSCRLPFATTNDYSPIETLVLNNALPMSELHILLSYVPDIRHLSYSIHQWSTYTTMQREPIKLNNLTHLFLHMTRIFHSQMKLLMEQLFSHVRVVYITTLDSPLRLTTNKWEDMVIGALSNLHALHVKFTDDRARYLCWRDQQWCWTQDEQLQSISSVQPITQKCACTNRCSAMSSSYYLSVTQLALRNDISKIDNCVYFPYITKLTLFQYSNATNHSISAILDRIFPLTKLTELIINYPQFCVGKLAELLYFSPNVKKLTVYSISCHKVSSIAIGKSATLKTVSENSRIKDLVIENYGTFADIKLLGDLCPRIQQLTVVLTGSNASSCASLLTFLLEEQKYNTRHLCSLWLMNVSSRFNRILRSMVLPPRISVESTNDSIYYWW</sequence>
<dbReference type="InterPro" id="IPR001810">
    <property type="entry name" value="F-box_dom"/>
</dbReference>
<feature type="domain" description="F-box" evidence="1">
    <location>
        <begin position="9"/>
        <end position="69"/>
    </location>
</feature>
<evidence type="ECO:0000313" key="3">
    <source>
        <dbReference type="Proteomes" id="UP000663828"/>
    </source>
</evidence>
<name>A0A816ENY4_ADIRI</name>
<dbReference type="PROSITE" id="PS50181">
    <property type="entry name" value="FBOX"/>
    <property type="match status" value="1"/>
</dbReference>
<gene>
    <name evidence="2" type="ORF">XAT740_LOCUS55838</name>
</gene>
<organism evidence="2 3">
    <name type="scientific">Adineta ricciae</name>
    <name type="common">Rotifer</name>
    <dbReference type="NCBI Taxonomy" id="249248"/>
    <lineage>
        <taxon>Eukaryota</taxon>
        <taxon>Metazoa</taxon>
        <taxon>Spiralia</taxon>
        <taxon>Gnathifera</taxon>
        <taxon>Rotifera</taxon>
        <taxon>Eurotatoria</taxon>
        <taxon>Bdelloidea</taxon>
        <taxon>Adinetida</taxon>
        <taxon>Adinetidae</taxon>
        <taxon>Adineta</taxon>
    </lineage>
</organism>
<dbReference type="Pfam" id="PF00646">
    <property type="entry name" value="F-box"/>
    <property type="match status" value="1"/>
</dbReference>
<dbReference type="Gene3D" id="3.80.10.10">
    <property type="entry name" value="Ribonuclease Inhibitor"/>
    <property type="match status" value="1"/>
</dbReference>